<dbReference type="InterPro" id="IPR029068">
    <property type="entry name" value="Glyas_Bleomycin-R_OHBP_Dase"/>
</dbReference>
<evidence type="ECO:0000259" key="1">
    <source>
        <dbReference type="PROSITE" id="PS51819"/>
    </source>
</evidence>
<dbReference type="Pfam" id="PF00903">
    <property type="entry name" value="Glyoxalase"/>
    <property type="match status" value="1"/>
</dbReference>
<dbReference type="CDD" id="cd06587">
    <property type="entry name" value="VOC"/>
    <property type="match status" value="1"/>
</dbReference>
<dbReference type="AlphaFoldDB" id="A0A6J4TMF6"/>
<dbReference type="SUPFAM" id="SSF54593">
    <property type="entry name" value="Glyoxalase/Bleomycin resistance protein/Dihydroxybiphenyl dioxygenase"/>
    <property type="match status" value="1"/>
</dbReference>
<dbReference type="InterPro" id="IPR004360">
    <property type="entry name" value="Glyas_Fos-R_dOase_dom"/>
</dbReference>
<gene>
    <name evidence="2" type="ORF">AVDCRST_MAG05-4067</name>
</gene>
<reference evidence="2" key="1">
    <citation type="submission" date="2020-02" db="EMBL/GenBank/DDBJ databases">
        <authorList>
            <person name="Meier V. D."/>
        </authorList>
    </citation>
    <scope>NUCLEOTIDE SEQUENCE</scope>
    <source>
        <strain evidence="2">AVDCRST_MAG05</strain>
    </source>
</reference>
<evidence type="ECO:0000313" key="2">
    <source>
        <dbReference type="EMBL" id="CAA9527045.1"/>
    </source>
</evidence>
<feature type="domain" description="VOC" evidence="1">
    <location>
        <begin position="17"/>
        <end position="129"/>
    </location>
</feature>
<sequence>MALLFYPREGWAMRVEGLGWLGIRTERFEETARFFQEVMGLEETRRERDVVGFAFPDGAEMEVWRPEAEFHSFFGAGPVVGLRVDDVETARAEMEAAGVEFLGPVQHSEGAAWSHFRGPDGNVYEIIARL</sequence>
<dbReference type="Gene3D" id="3.10.180.10">
    <property type="entry name" value="2,3-Dihydroxybiphenyl 1,2-Dioxygenase, domain 1"/>
    <property type="match status" value="1"/>
</dbReference>
<dbReference type="EMBL" id="CADCVM010000445">
    <property type="protein sequence ID" value="CAA9527045.1"/>
    <property type="molecule type" value="Genomic_DNA"/>
</dbReference>
<dbReference type="InterPro" id="IPR037523">
    <property type="entry name" value="VOC_core"/>
</dbReference>
<accession>A0A6J4TMF6</accession>
<name>A0A6J4TMF6_9ACTN</name>
<dbReference type="PROSITE" id="PS51819">
    <property type="entry name" value="VOC"/>
    <property type="match status" value="1"/>
</dbReference>
<proteinExistence type="predicted"/>
<organism evidence="2">
    <name type="scientific">uncultured Rubrobacteraceae bacterium</name>
    <dbReference type="NCBI Taxonomy" id="349277"/>
    <lineage>
        <taxon>Bacteria</taxon>
        <taxon>Bacillati</taxon>
        <taxon>Actinomycetota</taxon>
        <taxon>Rubrobacteria</taxon>
        <taxon>Rubrobacterales</taxon>
        <taxon>Rubrobacteraceae</taxon>
        <taxon>environmental samples</taxon>
    </lineage>
</organism>
<protein>
    <recommendedName>
        <fullName evidence="1">VOC domain-containing protein</fullName>
    </recommendedName>
</protein>